<proteinExistence type="predicted"/>
<dbReference type="EMBL" id="HBHW01019466">
    <property type="protein sequence ID" value="CAE0047074.1"/>
    <property type="molecule type" value="Transcribed_RNA"/>
</dbReference>
<name>A0A7S3EDJ8_9RHOD</name>
<accession>A0A7S3EDJ8</accession>
<organism evidence="4">
    <name type="scientific">Rhodosorus marinus</name>
    <dbReference type="NCBI Taxonomy" id="101924"/>
    <lineage>
        <taxon>Eukaryota</taxon>
        <taxon>Rhodophyta</taxon>
        <taxon>Stylonematophyceae</taxon>
        <taxon>Stylonematales</taxon>
        <taxon>Stylonemataceae</taxon>
        <taxon>Rhodosorus</taxon>
    </lineage>
</organism>
<dbReference type="Pfam" id="PF09418">
    <property type="entry name" value="DUF2009"/>
    <property type="match status" value="1"/>
</dbReference>
<evidence type="ECO:0000259" key="2">
    <source>
        <dbReference type="Pfam" id="PF09418"/>
    </source>
</evidence>
<dbReference type="AlphaFoldDB" id="A0A7S3EDJ8"/>
<protein>
    <recommendedName>
        <fullName evidence="2">Non-canonical E2 ubiquitin-conjugating enzyme C-terminal domain-containing protein</fullName>
    </recommendedName>
</protein>
<sequence length="547" mass="63097">MDGDDPQKSLAGEENGEERNDRFYKVLEKDWDSEDDREKLLEAILVILRELRGDDASKETIEVPVADPDVDAEMFDHGDYEGSMFDADFEERSKFIPLRLSPRERKVQRLVDNCLKVSEYTDRVDQISNKRVHTVMKNSYALMSGVIAGISFKTGRELVNSRDFAAQKELIAAAFEISRRYHLGNPELLRGNYAKLVHMLQDTMLPEVREQLNFSCVSELVTVHHFLKQRNILAIVRDPLAANATKEIIPGRKSRPEINAEIREKERAVERLARKYGGGSEAVEDEIRLALYSLGDNNAFLRASRDPCDEMIAYLTKYFSDEEPLRVSDSLAIMSGRGGARLTHDHRRQYEYVLQTLWLWREVLHDLCKLMIIAERDLLNPNEPYVLRNTGQGIHRLQRAPRLKREMELVVKRVRKRVPNWVGSDVVHLGDHNVPNALMFIEKYAHVPRILLPLTTALRQMDKIEDQTILKYVEDAFGSVEDAKKEVLRDFYRHAFDGSGADNFFDAGSCIDGRLTSAWHWCNELEKKSFYHLFKLIGFVSFDSNLH</sequence>
<evidence type="ECO:0000256" key="1">
    <source>
        <dbReference type="SAM" id="MobiDB-lite"/>
    </source>
</evidence>
<dbReference type="InterPro" id="IPR018553">
    <property type="entry name" value="E2_Ub-conjug_enz"/>
</dbReference>
<evidence type="ECO:0000313" key="5">
    <source>
        <dbReference type="EMBL" id="CAE0047075.1"/>
    </source>
</evidence>
<evidence type="ECO:0000313" key="3">
    <source>
        <dbReference type="EMBL" id="CAE0047069.1"/>
    </source>
</evidence>
<reference evidence="4" key="1">
    <citation type="submission" date="2021-01" db="EMBL/GenBank/DDBJ databases">
        <authorList>
            <person name="Corre E."/>
            <person name="Pelletier E."/>
            <person name="Niang G."/>
            <person name="Scheremetjew M."/>
            <person name="Finn R."/>
            <person name="Kale V."/>
            <person name="Holt S."/>
            <person name="Cochrane G."/>
            <person name="Meng A."/>
            <person name="Brown T."/>
            <person name="Cohen L."/>
        </authorList>
    </citation>
    <scope>NUCLEOTIDE SEQUENCE</scope>
    <source>
        <strain evidence="4">CCMP 769</strain>
    </source>
</reference>
<gene>
    <name evidence="3" type="ORF">RMAR00112_LOCUS15048</name>
    <name evidence="4" type="ORF">RMAR00112_LOCUS15053</name>
    <name evidence="5" type="ORF">RMAR00112_LOCUS15054</name>
</gene>
<dbReference type="InterPro" id="IPR057668">
    <property type="entry name" value="E2_Ub-conjug_enz_C"/>
</dbReference>
<dbReference type="PANTHER" id="PTHR31560">
    <property type="entry name" value="UPF0652 PROTEIN C16A11.03C-RELATED"/>
    <property type="match status" value="1"/>
</dbReference>
<feature type="region of interest" description="Disordered" evidence="1">
    <location>
        <begin position="1"/>
        <end position="23"/>
    </location>
</feature>
<dbReference type="PANTHER" id="PTHR31560:SF0">
    <property type="entry name" value="UPF0652 PROTEIN C22H10.08"/>
    <property type="match status" value="1"/>
</dbReference>
<feature type="domain" description="Non-canonical E2 ubiquitin-conjugating enzyme C-terminal" evidence="2">
    <location>
        <begin position="92"/>
        <end position="543"/>
    </location>
</feature>
<evidence type="ECO:0000313" key="4">
    <source>
        <dbReference type="EMBL" id="CAE0047074.1"/>
    </source>
</evidence>
<dbReference type="EMBL" id="HBHW01019461">
    <property type="protein sequence ID" value="CAE0047069.1"/>
    <property type="molecule type" value="Transcribed_RNA"/>
</dbReference>
<dbReference type="EMBL" id="HBHW01019467">
    <property type="protein sequence ID" value="CAE0047075.1"/>
    <property type="molecule type" value="Transcribed_RNA"/>
</dbReference>